<protein>
    <submittedName>
        <fullName evidence="1">Uncharacterized protein</fullName>
    </submittedName>
</protein>
<evidence type="ECO:0000313" key="1">
    <source>
        <dbReference type="EMBL" id="DAF46354.1"/>
    </source>
</evidence>
<reference evidence="1" key="1">
    <citation type="journal article" date="2021" name="Proc. Natl. Acad. Sci. U.S.A.">
        <title>A Catalog of Tens of Thousands of Viruses from Human Metagenomes Reveals Hidden Associations with Chronic Diseases.</title>
        <authorList>
            <person name="Tisza M.J."/>
            <person name="Buck C.B."/>
        </authorList>
    </citation>
    <scope>NUCLEOTIDE SEQUENCE</scope>
    <source>
        <strain evidence="1">CtsUe5</strain>
    </source>
</reference>
<sequence>MTIKVATVKVFDNDFEEWETHHNVIAIIEQADFVILLHADGMWSMLNKLRFDINQPVWKKYNATMEEVNNVAFKQ</sequence>
<accession>A0A8S5S6N2</accession>
<dbReference type="EMBL" id="BK032536">
    <property type="protein sequence ID" value="DAF46354.1"/>
    <property type="molecule type" value="Genomic_DNA"/>
</dbReference>
<name>A0A8S5S6N2_9CAUD</name>
<proteinExistence type="predicted"/>
<organism evidence="1">
    <name type="scientific">Podoviridae sp. ctsUe5</name>
    <dbReference type="NCBI Taxonomy" id="2827750"/>
    <lineage>
        <taxon>Viruses</taxon>
        <taxon>Duplodnaviria</taxon>
        <taxon>Heunggongvirae</taxon>
        <taxon>Uroviricota</taxon>
        <taxon>Caudoviricetes</taxon>
    </lineage>
</organism>